<dbReference type="Proteomes" id="UP001370490">
    <property type="component" value="Unassembled WGS sequence"/>
</dbReference>
<dbReference type="InterPro" id="IPR021099">
    <property type="entry name" value="PORR_domain"/>
</dbReference>
<dbReference type="AlphaFoldDB" id="A0AAN8ZH38"/>
<dbReference type="EMBL" id="JBAMMX010000006">
    <property type="protein sequence ID" value="KAK6937502.1"/>
    <property type="molecule type" value="Genomic_DNA"/>
</dbReference>
<dbReference type="Pfam" id="PF11955">
    <property type="entry name" value="PORR"/>
    <property type="match status" value="1"/>
</dbReference>
<gene>
    <name evidence="2" type="ORF">RJ641_031010</name>
</gene>
<dbReference type="PANTHER" id="PTHR31476">
    <property type="entry name" value="PROTEIN WHAT'S THIS FACTOR 1 HOMOLOG, CHLOROPLASTIC"/>
    <property type="match status" value="1"/>
</dbReference>
<comment type="caution">
    <text evidence="2">The sequence shown here is derived from an EMBL/GenBank/DDBJ whole genome shotgun (WGS) entry which is preliminary data.</text>
</comment>
<feature type="domain" description="PORR" evidence="1">
    <location>
        <begin position="1"/>
        <end position="97"/>
    </location>
</feature>
<reference evidence="2 3" key="1">
    <citation type="submission" date="2023-12" db="EMBL/GenBank/DDBJ databases">
        <title>A high-quality genome assembly for Dillenia turbinata (Dilleniales).</title>
        <authorList>
            <person name="Chanderbali A."/>
        </authorList>
    </citation>
    <scope>NUCLEOTIDE SEQUENCE [LARGE SCALE GENOMIC DNA]</scope>
    <source>
        <strain evidence="2">LSX21</strain>
        <tissue evidence="2">Leaf</tissue>
    </source>
</reference>
<keyword evidence="3" id="KW-1185">Reference proteome</keyword>
<dbReference type="GO" id="GO:0003723">
    <property type="term" value="F:RNA binding"/>
    <property type="evidence" value="ECO:0007669"/>
    <property type="project" value="InterPro"/>
</dbReference>
<accession>A0AAN8ZH38</accession>
<evidence type="ECO:0000313" key="3">
    <source>
        <dbReference type="Proteomes" id="UP001370490"/>
    </source>
</evidence>
<protein>
    <submittedName>
        <fullName evidence="2">Plant organelle RNA recognition domain</fullName>
    </submittedName>
</protein>
<name>A0AAN8ZH38_9MAGN</name>
<evidence type="ECO:0000259" key="1">
    <source>
        <dbReference type="Pfam" id="PF11955"/>
    </source>
</evidence>
<dbReference type="PANTHER" id="PTHR31476:SF3">
    <property type="entry name" value="UBIQUITIN CARBOXYL-TERMINAL HYDROLASE FAMILY PROTEIN"/>
    <property type="match status" value="1"/>
</dbReference>
<sequence>MSKHKAVSADKLIRVKREFGFTNDFMIDLVPMYPNYFSGSPVEGKSFIELVDWNPEFAESVIEKRAEKESASNVRLPPGFFLKKEMGEWVRGLDAAPLYITLRGCVQFGSIFA</sequence>
<dbReference type="InterPro" id="IPR045040">
    <property type="entry name" value="PORR_fam"/>
</dbReference>
<evidence type="ECO:0000313" key="2">
    <source>
        <dbReference type="EMBL" id="KAK6937502.1"/>
    </source>
</evidence>
<proteinExistence type="predicted"/>
<organism evidence="2 3">
    <name type="scientific">Dillenia turbinata</name>
    <dbReference type="NCBI Taxonomy" id="194707"/>
    <lineage>
        <taxon>Eukaryota</taxon>
        <taxon>Viridiplantae</taxon>
        <taxon>Streptophyta</taxon>
        <taxon>Embryophyta</taxon>
        <taxon>Tracheophyta</taxon>
        <taxon>Spermatophyta</taxon>
        <taxon>Magnoliopsida</taxon>
        <taxon>eudicotyledons</taxon>
        <taxon>Gunneridae</taxon>
        <taxon>Pentapetalae</taxon>
        <taxon>Dilleniales</taxon>
        <taxon>Dilleniaceae</taxon>
        <taxon>Dillenia</taxon>
    </lineage>
</organism>